<accession>A0ABT1MX34</accession>
<organism evidence="1 2">
    <name type="scientific">Photobacterium pectinilyticum</name>
    <dbReference type="NCBI Taxonomy" id="2906793"/>
    <lineage>
        <taxon>Bacteria</taxon>
        <taxon>Pseudomonadati</taxon>
        <taxon>Pseudomonadota</taxon>
        <taxon>Gammaproteobacteria</taxon>
        <taxon>Vibrionales</taxon>
        <taxon>Vibrionaceae</taxon>
        <taxon>Photobacterium</taxon>
    </lineage>
</organism>
<keyword evidence="2" id="KW-1185">Reference proteome</keyword>
<evidence type="ECO:0000313" key="2">
    <source>
        <dbReference type="Proteomes" id="UP001524460"/>
    </source>
</evidence>
<name>A0ABT1MX34_9GAMM</name>
<dbReference type="Proteomes" id="UP001524460">
    <property type="component" value="Unassembled WGS sequence"/>
</dbReference>
<gene>
    <name evidence="1" type="ORF">NHN17_03050</name>
</gene>
<evidence type="ECO:0008006" key="3">
    <source>
        <dbReference type="Google" id="ProtNLM"/>
    </source>
</evidence>
<comment type="caution">
    <text evidence="1">The sequence shown here is derived from an EMBL/GenBank/DDBJ whole genome shotgun (WGS) entry which is preliminary data.</text>
</comment>
<sequence>MRFSNKKISNNMRMRIASAATRRKRLNANTRKKILWRQRSYIINSSAGI</sequence>
<protein>
    <recommendedName>
        <fullName evidence="3">50S ribosomal protein L20</fullName>
    </recommendedName>
</protein>
<evidence type="ECO:0000313" key="1">
    <source>
        <dbReference type="EMBL" id="MCQ1057051.1"/>
    </source>
</evidence>
<dbReference type="EMBL" id="JANEYT010000004">
    <property type="protein sequence ID" value="MCQ1057051.1"/>
    <property type="molecule type" value="Genomic_DNA"/>
</dbReference>
<reference evidence="1 2" key="1">
    <citation type="submission" date="2022-07" db="EMBL/GenBank/DDBJ databases">
        <title>Photobacterium pectinilyticum sp. nov., a marine bacterium isolated from surface seawater of Qingdao offshore.</title>
        <authorList>
            <person name="Wang X."/>
        </authorList>
    </citation>
    <scope>NUCLEOTIDE SEQUENCE [LARGE SCALE GENOMIC DNA]</scope>
    <source>
        <strain evidence="1 2">ZSDE20</strain>
    </source>
</reference>
<proteinExistence type="predicted"/>
<dbReference type="RefSeq" id="WP_255040734.1">
    <property type="nucleotide sequence ID" value="NZ_JANEYT010000004.1"/>
</dbReference>